<feature type="chain" id="PRO_5039577690" evidence="5">
    <location>
        <begin position="25"/>
        <end position="709"/>
    </location>
</feature>
<sequence>MTAGSTQRATWPVALLRVSGLAVAASLVLVACTDPDDGGPEAVEAQPEVAAANALAEALSTGDFAEAPLTEEDRQLATEQAEAVLGELTQVLEPAVQVTWSSSTYEEGEGMAADAALTWTWDVPGTDEDWTYPVSVHLVATEEGGPYTTTWSRELLAPDLGEDGVLTVAQTSGPRGHVLGVDDEVLVTDTEIYRVGIDKTYLGSGRWEDQAVKLAEALDFEDPQAYADRVLAAGDRAFVVAVEVRQDDPGEVDLDAVRAVEGVNLVPAERQLGPTDGFAAEILGRVGEATAEIIDDSDGAVQQGDQVGLSGLQRVHEDTLRGFPGLTVSITAGEDAEPTEVFSSEPLRGQPLRTTLDADLQTLAEGILADQDSPSALVAIQPSTGEVRAAASGPASEGWPTATLAQYPPGSTFKVVTLLALLRSGMELDDTVSCVESLNVNGREFENYPGYPGGSLGDITLEQAIAQSCNTALMGQRDQISAADLAGAAESLGLGRGDSVDLGYPLFLGSLPDQAEGTQLAAETIGQGEVLASPLAMATVAASIAGEERVTPQLILPAEEDDGAGEGGEDASPSEESTQAEDGSAEPTDAQTVEPSATDGSAESSDGGATDDATDDADEVATPLTHTEATLLQQAMRAVVTDGTASALRDVPGDDVLAKTGTAEGAEDATHGWMIAIQGDLAVAAFVGDGGSGGAATAGPLVEEFLRGR</sequence>
<keyword evidence="5" id="KW-0732">Signal</keyword>
<dbReference type="GO" id="GO:0071972">
    <property type="term" value="F:peptidoglycan L,D-transpeptidase activity"/>
    <property type="evidence" value="ECO:0007669"/>
    <property type="project" value="TreeGrafter"/>
</dbReference>
<dbReference type="SUPFAM" id="SSF56601">
    <property type="entry name" value="beta-lactamase/transpeptidase-like"/>
    <property type="match status" value="1"/>
</dbReference>
<dbReference type="GO" id="GO:0005886">
    <property type="term" value="C:plasma membrane"/>
    <property type="evidence" value="ECO:0007669"/>
    <property type="project" value="TreeGrafter"/>
</dbReference>
<dbReference type="PANTHER" id="PTHR30627">
    <property type="entry name" value="PEPTIDOGLYCAN D,D-TRANSPEPTIDASE"/>
    <property type="match status" value="1"/>
</dbReference>
<comment type="subcellular location">
    <subcellularLocation>
        <location evidence="1">Membrane</location>
    </subcellularLocation>
</comment>
<evidence type="ECO:0000256" key="1">
    <source>
        <dbReference type="ARBA" id="ARBA00004370"/>
    </source>
</evidence>
<evidence type="ECO:0000313" key="9">
    <source>
        <dbReference type="Proteomes" id="UP000824037"/>
    </source>
</evidence>
<evidence type="ECO:0000256" key="2">
    <source>
        <dbReference type="ARBA" id="ARBA00007171"/>
    </source>
</evidence>
<dbReference type="GO" id="GO:0008658">
    <property type="term" value="F:penicillin binding"/>
    <property type="evidence" value="ECO:0007669"/>
    <property type="project" value="InterPro"/>
</dbReference>
<reference evidence="8" key="2">
    <citation type="submission" date="2021-04" db="EMBL/GenBank/DDBJ databases">
        <authorList>
            <person name="Gilroy R."/>
        </authorList>
    </citation>
    <scope>NUCLEOTIDE SEQUENCE</scope>
    <source>
        <strain evidence="8">ChiGjej4B4-7305</strain>
    </source>
</reference>
<evidence type="ECO:0000256" key="3">
    <source>
        <dbReference type="ARBA" id="ARBA00023136"/>
    </source>
</evidence>
<proteinExistence type="inferred from homology"/>
<dbReference type="PANTHER" id="PTHR30627:SF24">
    <property type="entry name" value="PENICILLIN-BINDING PROTEIN 4B"/>
    <property type="match status" value="1"/>
</dbReference>
<evidence type="ECO:0000259" key="6">
    <source>
        <dbReference type="Pfam" id="PF00905"/>
    </source>
</evidence>
<dbReference type="InterPro" id="IPR005311">
    <property type="entry name" value="PBP_dimer"/>
</dbReference>
<dbReference type="Pfam" id="PF03717">
    <property type="entry name" value="PBP_dimer"/>
    <property type="match status" value="1"/>
</dbReference>
<feature type="domain" description="Penicillin-binding protein dimerisation" evidence="7">
    <location>
        <begin position="171"/>
        <end position="328"/>
    </location>
</feature>
<reference evidence="8" key="1">
    <citation type="journal article" date="2021" name="PeerJ">
        <title>Extensive microbial diversity within the chicken gut microbiome revealed by metagenomics and culture.</title>
        <authorList>
            <person name="Gilroy R."/>
            <person name="Ravi A."/>
            <person name="Getino M."/>
            <person name="Pursley I."/>
            <person name="Horton D.L."/>
            <person name="Alikhan N.F."/>
            <person name="Baker D."/>
            <person name="Gharbi K."/>
            <person name="Hall N."/>
            <person name="Watson M."/>
            <person name="Adriaenssens E.M."/>
            <person name="Foster-Nyarko E."/>
            <person name="Jarju S."/>
            <person name="Secka A."/>
            <person name="Antonio M."/>
            <person name="Oren A."/>
            <person name="Chaudhuri R.R."/>
            <person name="La Ragione R."/>
            <person name="Hildebrand F."/>
            <person name="Pallen M.J."/>
        </authorList>
    </citation>
    <scope>NUCLEOTIDE SEQUENCE</scope>
    <source>
        <strain evidence="8">ChiGjej4B4-7305</strain>
    </source>
</reference>
<dbReference type="InterPro" id="IPR001460">
    <property type="entry name" value="PCN-bd_Tpept"/>
</dbReference>
<protein>
    <submittedName>
        <fullName evidence="8">Penicillin-binding protein</fullName>
    </submittedName>
</protein>
<dbReference type="InterPro" id="IPR012338">
    <property type="entry name" value="Beta-lactam/transpept-like"/>
</dbReference>
<accession>A0A9D2ECI0</accession>
<evidence type="ECO:0000313" key="8">
    <source>
        <dbReference type="EMBL" id="HIZ34802.1"/>
    </source>
</evidence>
<evidence type="ECO:0000256" key="5">
    <source>
        <dbReference type="SAM" id="SignalP"/>
    </source>
</evidence>
<dbReference type="InterPro" id="IPR036138">
    <property type="entry name" value="PBP_dimer_sf"/>
</dbReference>
<dbReference type="SUPFAM" id="SSF56519">
    <property type="entry name" value="Penicillin binding protein dimerisation domain"/>
    <property type="match status" value="1"/>
</dbReference>
<gene>
    <name evidence="8" type="ORF">H9815_03410</name>
</gene>
<dbReference type="Gene3D" id="3.40.710.10">
    <property type="entry name" value="DD-peptidase/beta-lactamase superfamily"/>
    <property type="match status" value="1"/>
</dbReference>
<evidence type="ECO:0000256" key="4">
    <source>
        <dbReference type="SAM" id="MobiDB-lite"/>
    </source>
</evidence>
<feature type="compositionally biased region" description="Polar residues" evidence="4">
    <location>
        <begin position="589"/>
        <end position="604"/>
    </location>
</feature>
<organism evidence="8 9">
    <name type="scientific">Candidatus Ruania gallistercoris</name>
    <dbReference type="NCBI Taxonomy" id="2838746"/>
    <lineage>
        <taxon>Bacteria</taxon>
        <taxon>Bacillati</taxon>
        <taxon>Actinomycetota</taxon>
        <taxon>Actinomycetes</taxon>
        <taxon>Micrococcales</taxon>
        <taxon>Ruaniaceae</taxon>
        <taxon>Ruania</taxon>
    </lineage>
</organism>
<dbReference type="Proteomes" id="UP000824037">
    <property type="component" value="Unassembled WGS sequence"/>
</dbReference>
<name>A0A9D2ECI0_9MICO</name>
<feature type="signal peptide" evidence="5">
    <location>
        <begin position="1"/>
        <end position="24"/>
    </location>
</feature>
<feature type="compositionally biased region" description="Acidic residues" evidence="4">
    <location>
        <begin position="559"/>
        <end position="573"/>
    </location>
</feature>
<dbReference type="EMBL" id="DXBY01000059">
    <property type="protein sequence ID" value="HIZ34802.1"/>
    <property type="molecule type" value="Genomic_DNA"/>
</dbReference>
<comment type="similarity">
    <text evidence="2">Belongs to the transpeptidase family.</text>
</comment>
<comment type="caution">
    <text evidence="8">The sequence shown here is derived from an EMBL/GenBank/DDBJ whole genome shotgun (WGS) entry which is preliminary data.</text>
</comment>
<dbReference type="Gene3D" id="3.90.1310.10">
    <property type="entry name" value="Penicillin-binding protein 2a (Domain 2)"/>
    <property type="match status" value="1"/>
</dbReference>
<dbReference type="AlphaFoldDB" id="A0A9D2ECI0"/>
<dbReference type="Pfam" id="PF00905">
    <property type="entry name" value="Transpeptidase"/>
    <property type="match status" value="1"/>
</dbReference>
<evidence type="ECO:0000259" key="7">
    <source>
        <dbReference type="Pfam" id="PF03717"/>
    </source>
</evidence>
<keyword evidence="3" id="KW-0472">Membrane</keyword>
<feature type="region of interest" description="Disordered" evidence="4">
    <location>
        <begin position="559"/>
        <end position="616"/>
    </location>
</feature>
<dbReference type="GO" id="GO:0071555">
    <property type="term" value="P:cell wall organization"/>
    <property type="evidence" value="ECO:0007669"/>
    <property type="project" value="TreeGrafter"/>
</dbReference>
<feature type="domain" description="Penicillin-binding protein transpeptidase" evidence="6">
    <location>
        <begin position="377"/>
        <end position="704"/>
    </location>
</feature>
<dbReference type="InterPro" id="IPR050515">
    <property type="entry name" value="Beta-lactam/transpept"/>
</dbReference>